<comment type="caution">
    <text evidence="7">The sequence shown here is derived from an EMBL/GenBank/DDBJ whole genome shotgun (WGS) entry which is preliminary data.</text>
</comment>
<dbReference type="NCBIfam" id="TIGR02532">
    <property type="entry name" value="IV_pilin_GFxxxE"/>
    <property type="match status" value="1"/>
</dbReference>
<reference evidence="7" key="1">
    <citation type="submission" date="2020-04" db="EMBL/GenBank/DDBJ databases">
        <authorList>
            <person name="Zhang T."/>
        </authorList>
    </citation>
    <scope>NUCLEOTIDE SEQUENCE</scope>
    <source>
        <strain evidence="7">HKST-UBA02</strain>
    </source>
</reference>
<evidence type="ECO:0000256" key="6">
    <source>
        <dbReference type="SAM" id="Phobius"/>
    </source>
</evidence>
<dbReference type="PROSITE" id="PS00409">
    <property type="entry name" value="PROKAR_NTER_METHYL"/>
    <property type="match status" value="1"/>
</dbReference>
<evidence type="ECO:0000256" key="2">
    <source>
        <dbReference type="ARBA" id="ARBA00022481"/>
    </source>
</evidence>
<evidence type="ECO:0000313" key="8">
    <source>
        <dbReference type="Proteomes" id="UP000699691"/>
    </source>
</evidence>
<reference evidence="7" key="2">
    <citation type="journal article" date="2021" name="Microbiome">
        <title>Successional dynamics and alternative stable states in a saline activated sludge microbial community over 9 years.</title>
        <authorList>
            <person name="Wang Y."/>
            <person name="Ye J."/>
            <person name="Ju F."/>
            <person name="Liu L."/>
            <person name="Boyd J.A."/>
            <person name="Deng Y."/>
            <person name="Parks D.H."/>
            <person name="Jiang X."/>
            <person name="Yin X."/>
            <person name="Woodcroft B.J."/>
            <person name="Tyson G.W."/>
            <person name="Hugenholtz P."/>
            <person name="Polz M.F."/>
            <person name="Zhang T."/>
        </authorList>
    </citation>
    <scope>NUCLEOTIDE SEQUENCE</scope>
    <source>
        <strain evidence="7">HKST-UBA02</strain>
    </source>
</reference>
<keyword evidence="4 6" id="KW-1133">Transmembrane helix</keyword>
<dbReference type="EMBL" id="JAGQKY010000158">
    <property type="protein sequence ID" value="MCA9397830.1"/>
    <property type="molecule type" value="Genomic_DNA"/>
</dbReference>
<dbReference type="SUPFAM" id="SSF54523">
    <property type="entry name" value="Pili subunits"/>
    <property type="match status" value="1"/>
</dbReference>
<proteinExistence type="predicted"/>
<dbReference type="PANTHER" id="PTHR30093">
    <property type="entry name" value="GENERAL SECRETION PATHWAY PROTEIN G"/>
    <property type="match status" value="1"/>
</dbReference>
<dbReference type="PANTHER" id="PTHR30093:SF44">
    <property type="entry name" value="TYPE II SECRETION SYSTEM CORE PROTEIN G"/>
    <property type="match status" value="1"/>
</dbReference>
<protein>
    <submittedName>
        <fullName evidence="7">Type II secretion system protein</fullName>
    </submittedName>
</protein>
<name>A0A955LWE3_UNCKA</name>
<evidence type="ECO:0000256" key="4">
    <source>
        <dbReference type="ARBA" id="ARBA00022989"/>
    </source>
</evidence>
<comment type="subcellular location">
    <subcellularLocation>
        <location evidence="1">Membrane</location>
        <topology evidence="1">Single-pass membrane protein</topology>
    </subcellularLocation>
</comment>
<gene>
    <name evidence="7" type="ORF">KC573_03295</name>
</gene>
<dbReference type="InterPro" id="IPR012902">
    <property type="entry name" value="N_methyl_site"/>
</dbReference>
<dbReference type="Pfam" id="PF07963">
    <property type="entry name" value="N_methyl"/>
    <property type="match status" value="1"/>
</dbReference>
<dbReference type="InterPro" id="IPR045584">
    <property type="entry name" value="Pilin-like"/>
</dbReference>
<dbReference type="Gene3D" id="3.30.700.10">
    <property type="entry name" value="Glycoprotein, Type 4 Pilin"/>
    <property type="match status" value="1"/>
</dbReference>
<evidence type="ECO:0000256" key="3">
    <source>
        <dbReference type="ARBA" id="ARBA00022692"/>
    </source>
</evidence>
<keyword evidence="5 6" id="KW-0472">Membrane</keyword>
<keyword evidence="2" id="KW-0488">Methylation</keyword>
<sequence>MNSSKSSGFTLIEFLISVAIIGLLTSIIIVAINPLGKIQQGRDSNRIAAMKQTQTALESYYTKYSRYPDMTEPYTLGGSTWERSECNASSCVGTPAPFMEYLTPEFFDNTFADPLRDSLSVADRPAFGFLYQPDTSSGNQGYCMITQLETKNHVLKIDDHECDDGFDNEADNDPSTSKYYAIGSVKAD</sequence>
<dbReference type="Proteomes" id="UP000699691">
    <property type="component" value="Unassembled WGS sequence"/>
</dbReference>
<accession>A0A955LWE3</accession>
<feature type="transmembrane region" description="Helical" evidence="6">
    <location>
        <begin position="12"/>
        <end position="32"/>
    </location>
</feature>
<evidence type="ECO:0000313" key="7">
    <source>
        <dbReference type="EMBL" id="MCA9397830.1"/>
    </source>
</evidence>
<evidence type="ECO:0000256" key="1">
    <source>
        <dbReference type="ARBA" id="ARBA00004167"/>
    </source>
</evidence>
<keyword evidence="3 6" id="KW-0812">Transmembrane</keyword>
<evidence type="ECO:0000256" key="5">
    <source>
        <dbReference type="ARBA" id="ARBA00023136"/>
    </source>
</evidence>
<organism evidence="7 8">
    <name type="scientific">candidate division WWE3 bacterium</name>
    <dbReference type="NCBI Taxonomy" id="2053526"/>
    <lineage>
        <taxon>Bacteria</taxon>
        <taxon>Katanobacteria</taxon>
    </lineage>
</organism>
<dbReference type="GO" id="GO:0016020">
    <property type="term" value="C:membrane"/>
    <property type="evidence" value="ECO:0007669"/>
    <property type="project" value="UniProtKB-SubCell"/>
</dbReference>
<dbReference type="AlphaFoldDB" id="A0A955LWE3"/>